<dbReference type="GO" id="GO:0004794">
    <property type="term" value="F:threonine deaminase activity"/>
    <property type="evidence" value="ECO:0007669"/>
    <property type="project" value="UniProtKB-EC"/>
</dbReference>
<dbReference type="EMBL" id="CABL01000005">
    <property type="protein sequence ID" value="CBH75013.1"/>
    <property type="molecule type" value="Genomic_DNA"/>
</dbReference>
<dbReference type="SUPFAM" id="SSF53686">
    <property type="entry name" value="Tryptophan synthase beta subunit-like PLP-dependent enzymes"/>
    <property type="match status" value="1"/>
</dbReference>
<reference evidence="10" key="1">
    <citation type="submission" date="2009-10" db="EMBL/GenBank/DDBJ databases">
        <title>Diversity of trophic interactions inside an arsenic-rich microbial ecosystem.</title>
        <authorList>
            <person name="Bertin P.N."/>
            <person name="Heinrich-Salmeron A."/>
            <person name="Pelletier E."/>
            <person name="Goulhen-Chollet F."/>
            <person name="Arsene-Ploetze F."/>
            <person name="Gallien S."/>
            <person name="Calteau A."/>
            <person name="Vallenet D."/>
            <person name="Casiot C."/>
            <person name="Chane-Woon-Ming B."/>
            <person name="Giloteaux L."/>
            <person name="Barakat M."/>
            <person name="Bonnefoy V."/>
            <person name="Bruneel O."/>
            <person name="Chandler M."/>
            <person name="Cleiss J."/>
            <person name="Duran R."/>
            <person name="Elbaz-Poulichet F."/>
            <person name="Fonknechten N."/>
            <person name="Lauga B."/>
            <person name="Mornico D."/>
            <person name="Ortet P."/>
            <person name="Schaeffer C."/>
            <person name="Siguier P."/>
            <person name="Alexander Thil Smith A."/>
            <person name="Van Dorsselaer A."/>
            <person name="Weissenbach J."/>
            <person name="Medigue C."/>
            <person name="Le Paslier D."/>
        </authorList>
    </citation>
    <scope>NUCLEOTIDE SEQUENCE</scope>
</reference>
<evidence type="ECO:0000256" key="4">
    <source>
        <dbReference type="ARBA" id="ARBA00001946"/>
    </source>
</evidence>
<dbReference type="InterPro" id="IPR000634">
    <property type="entry name" value="Ser/Thr_deHydtase_PyrdxlP-BS"/>
</dbReference>
<dbReference type="PROSITE" id="PS00165">
    <property type="entry name" value="DEHYDRATASE_SER_THR"/>
    <property type="match status" value="1"/>
</dbReference>
<keyword evidence="6" id="KW-0460">Magnesium</keyword>
<dbReference type="GO" id="GO:0003941">
    <property type="term" value="F:L-serine ammonia-lyase activity"/>
    <property type="evidence" value="ECO:0007669"/>
    <property type="project" value="TreeGrafter"/>
</dbReference>
<dbReference type="InterPro" id="IPR001926">
    <property type="entry name" value="TrpB-like_PALP"/>
</dbReference>
<feature type="domain" description="Tryptophan synthase beta chain-like PALP" evidence="9">
    <location>
        <begin position="22"/>
        <end position="306"/>
    </location>
</feature>
<dbReference type="InterPro" id="IPR036052">
    <property type="entry name" value="TrpB-like_PALP_sf"/>
</dbReference>
<comment type="cofactor">
    <cofactor evidence="1">
        <name>Ca(2+)</name>
        <dbReference type="ChEBI" id="CHEBI:29108"/>
    </cofactor>
</comment>
<name>E6PEX7_9ZZZZ</name>
<dbReference type="Gene3D" id="3.40.50.1100">
    <property type="match status" value="2"/>
</dbReference>
<dbReference type="GO" id="GO:0005524">
    <property type="term" value="F:ATP binding"/>
    <property type="evidence" value="ECO:0007669"/>
    <property type="project" value="TreeGrafter"/>
</dbReference>
<dbReference type="PANTHER" id="PTHR43050:SF1">
    <property type="entry name" value="SERINE RACEMASE"/>
    <property type="match status" value="1"/>
</dbReference>
<evidence type="ECO:0000256" key="7">
    <source>
        <dbReference type="ARBA" id="ARBA00022898"/>
    </source>
</evidence>
<dbReference type="EC" id="4.3.1.19" evidence="10"/>
<organism evidence="10">
    <name type="scientific">mine drainage metagenome</name>
    <dbReference type="NCBI Taxonomy" id="410659"/>
    <lineage>
        <taxon>unclassified sequences</taxon>
        <taxon>metagenomes</taxon>
        <taxon>ecological metagenomes</taxon>
    </lineage>
</organism>
<dbReference type="GO" id="GO:0018114">
    <property type="term" value="F:threonine racemase activity"/>
    <property type="evidence" value="ECO:0007669"/>
    <property type="project" value="TreeGrafter"/>
</dbReference>
<gene>
    <name evidence="10" type="primary">tdcB</name>
    <name evidence="10" type="ORF">CARN1_0188</name>
</gene>
<evidence type="ECO:0000256" key="3">
    <source>
        <dbReference type="ARBA" id="ARBA00001936"/>
    </source>
</evidence>
<dbReference type="GO" id="GO:0070179">
    <property type="term" value="P:D-serine biosynthetic process"/>
    <property type="evidence" value="ECO:0007669"/>
    <property type="project" value="TreeGrafter"/>
</dbReference>
<evidence type="ECO:0000256" key="2">
    <source>
        <dbReference type="ARBA" id="ARBA00001933"/>
    </source>
</evidence>
<dbReference type="AlphaFoldDB" id="E6PEX7"/>
<accession>E6PEX7</accession>
<keyword evidence="7" id="KW-0663">Pyridoxal phosphate</keyword>
<comment type="cofactor">
    <cofactor evidence="3">
        <name>Mn(2+)</name>
        <dbReference type="ChEBI" id="CHEBI:29035"/>
    </cofactor>
</comment>
<proteinExistence type="inferred from homology"/>
<evidence type="ECO:0000256" key="5">
    <source>
        <dbReference type="ARBA" id="ARBA00010869"/>
    </source>
</evidence>
<dbReference type="PANTHER" id="PTHR43050">
    <property type="entry name" value="SERINE / THREONINE RACEMASE FAMILY MEMBER"/>
    <property type="match status" value="1"/>
</dbReference>
<dbReference type="GO" id="GO:0000287">
    <property type="term" value="F:magnesium ion binding"/>
    <property type="evidence" value="ECO:0007669"/>
    <property type="project" value="TreeGrafter"/>
</dbReference>
<dbReference type="FunFam" id="3.40.50.1100:FF:000007">
    <property type="entry name" value="L-threonine dehydratase catabolic TdcB"/>
    <property type="match status" value="1"/>
</dbReference>
<comment type="cofactor">
    <cofactor evidence="2">
        <name>pyridoxal 5'-phosphate</name>
        <dbReference type="ChEBI" id="CHEBI:597326"/>
    </cofactor>
</comment>
<keyword evidence="8 10" id="KW-0456">Lyase</keyword>
<dbReference type="Pfam" id="PF00291">
    <property type="entry name" value="PALP"/>
    <property type="match status" value="1"/>
</dbReference>
<evidence type="ECO:0000259" key="9">
    <source>
        <dbReference type="Pfam" id="PF00291"/>
    </source>
</evidence>
<comment type="similarity">
    <text evidence="5">Belongs to the serine/threonine dehydratase family.</text>
</comment>
<sequence length="319" mass="32877">MALLPGIEDVRAAARRLEGVAHRTPVLHSRTLDALVGANVYLKCENFQRVGAFKFRGAYNALASLSAEERARGVVAYSSGNHAQGVALAAALLGIDATIVMPHDAPVSKRDATRGYGARVVEYRRGEEDREGIAAEIVARSGAISIAPYDDPRIIAGAGTAALELCEEVGALDALLLCVGGGGLLSGSAIALHASSPNAAIWGVEPEAGNDFQRSLAAGERVSIPVPQTIADGLQTTSPGKLTFDIARAHGVRIVTVSDDELRSAMKFACERLKIVLEPSGAAALAALLAGRIEIAGANVGVILTGGNIDAARFAAAIS</sequence>
<dbReference type="GO" id="GO:0030378">
    <property type="term" value="F:serine racemase activity"/>
    <property type="evidence" value="ECO:0007669"/>
    <property type="project" value="TreeGrafter"/>
</dbReference>
<evidence type="ECO:0000313" key="10">
    <source>
        <dbReference type="EMBL" id="CBH75013.1"/>
    </source>
</evidence>
<evidence type="ECO:0000256" key="8">
    <source>
        <dbReference type="ARBA" id="ARBA00023239"/>
    </source>
</evidence>
<evidence type="ECO:0000256" key="6">
    <source>
        <dbReference type="ARBA" id="ARBA00022842"/>
    </source>
</evidence>
<dbReference type="CDD" id="cd01562">
    <property type="entry name" value="Thr-dehyd"/>
    <property type="match status" value="1"/>
</dbReference>
<dbReference type="GO" id="GO:0030170">
    <property type="term" value="F:pyridoxal phosphate binding"/>
    <property type="evidence" value="ECO:0007669"/>
    <property type="project" value="InterPro"/>
</dbReference>
<evidence type="ECO:0000256" key="1">
    <source>
        <dbReference type="ARBA" id="ARBA00001913"/>
    </source>
</evidence>
<comment type="caution">
    <text evidence="10">The sequence shown here is derived from an EMBL/GenBank/DDBJ whole genome shotgun (WGS) entry which is preliminary data.</text>
</comment>
<comment type="cofactor">
    <cofactor evidence="4">
        <name>Mg(2+)</name>
        <dbReference type="ChEBI" id="CHEBI:18420"/>
    </cofactor>
</comment>
<protein>
    <submittedName>
        <fullName evidence="10">Catabolic threonine dehydratase, PLP-dependent</fullName>
        <ecNumber evidence="10">4.3.1.19</ecNumber>
    </submittedName>
</protein>